<dbReference type="Gene3D" id="3.40.50.300">
    <property type="entry name" value="P-loop containing nucleotide triphosphate hydrolases"/>
    <property type="match status" value="1"/>
</dbReference>
<evidence type="ECO:0000313" key="6">
    <source>
        <dbReference type="EMBL" id="QBE48883.1"/>
    </source>
</evidence>
<dbReference type="GO" id="GO:0009432">
    <property type="term" value="P:SOS response"/>
    <property type="evidence" value="ECO:0007669"/>
    <property type="project" value="UniProtKB-KW"/>
</dbReference>
<sequence>MTDALFSAREFDAPGTSRTGYRLHALEVYNWGTFDKRVWALRPDGRTSLLTGDIGSGKSTLVDAVTTLLLPANKISYNKAAGAGTKERSLRSYVEGHYRSERNEATGASRPVGLRDHRSYSVVLGVFVNEGYDETVTLAQVFHQKDRAGQPERFYVSVDRRLTIADDFSDFGSDLKQLRARLRRDGAAIDTTFPEYARRMRRLLGITSEQAMELFHQTVSMKAVGNLNDFVRSHMLEPVDASRRVATIVEHFENLTRSHEAVRRATAQLAILDPLVAGADKYEAAVQRKTGQEAERQALTVFISELTIGVLDTAIRQAAGEVEAVQQRQQEVAQRRAAIPPHRAALHAERLEAGGDRLTRIEAELPGAEALVAERTRKHTRYSELLTGADLQPVAGAEEFRTRSLIIAEARPRAEAERELVQQEKDPVSLTRGRDTTRAREIDGEITSLEARRNNLPEELVAVRDELCAALLVPESELPFAGELIDVSPEHSDWQGAAERVLRPFALSLLVPHAHYSRVSAWVNGRRLEARLENGRRRGVDLSYQRVPERRVRVIPAEAEGALRLRDVLEVEPGDFFDYVLGELARRAEHRLVHDVGALQREDRAVTREGLVRDRERHEKRDRFRVDDARRWVLGRSSERKIAALRTERAELQLRITEATERLDELGRRDEALRRALDAFGKLEEYTSWVELDSIGAEAALQALHEERERILAGSSRLAEIDRRLSALDEQERRLEQEHTEISEHLGGAKAETERLRKRLRREHDTLDAVPGEATAASRELYPSLEGRVGRRRPGTVEQCDELRTRLVAELTGGIEAAQREMNGHTTSVQQQMGEVLRRWPELAAEMDASIASISEFRRLYGQVKNDDLPRFEAEFRRQLNTEAVKDLAGFSNWLARQAEEIRGRVETINEALSAIDYNPGRIIKLVAERTVNTEIREFQADLRAATSDLIGVDDPEQRFELVRVIIEKFRGREGRSENDRSWTARVTDVRNWYAFAASERDRETGEEHEHYTDSDGKSGGQKEKLAYTILAASLAYQFGLEWGVEKSKDFRFAVIDEAFGRGSDQSTRYALELFERLGLQLLIVTPLQKVHVIEPYVSSIGFVDNPQGSGSRVHTLTVEEFRERRRAGSA</sequence>
<dbReference type="Proteomes" id="UP000289260">
    <property type="component" value="Chromosome"/>
</dbReference>
<name>A0A4P6KF69_9MICO</name>
<gene>
    <name evidence="6" type="ORF">EVS81_08585</name>
</gene>
<feature type="coiled-coil region" evidence="4">
    <location>
        <begin position="718"/>
        <end position="770"/>
    </location>
</feature>
<dbReference type="SUPFAM" id="SSF52540">
    <property type="entry name" value="P-loop containing nucleoside triphosphate hydrolases"/>
    <property type="match status" value="1"/>
</dbReference>
<keyword evidence="4" id="KW-0175">Coiled coil</keyword>
<dbReference type="PANTHER" id="PTHR32182">
    <property type="entry name" value="DNA REPLICATION AND REPAIR PROTEIN RECF"/>
    <property type="match status" value="1"/>
</dbReference>
<keyword evidence="1" id="KW-0227">DNA damage</keyword>
<dbReference type="AlphaFoldDB" id="A0A4P6KF69"/>
<feature type="coiled-coil region" evidence="4">
    <location>
        <begin position="642"/>
        <end position="676"/>
    </location>
</feature>
<organism evidence="6 7">
    <name type="scientific">Leucobacter triazinivorans</name>
    <dbReference type="NCBI Taxonomy" id="1784719"/>
    <lineage>
        <taxon>Bacteria</taxon>
        <taxon>Bacillati</taxon>
        <taxon>Actinomycetota</taxon>
        <taxon>Actinomycetes</taxon>
        <taxon>Micrococcales</taxon>
        <taxon>Microbacteriaceae</taxon>
        <taxon>Leucobacter</taxon>
    </lineage>
</organism>
<dbReference type="InterPro" id="IPR027417">
    <property type="entry name" value="P-loop_NTPase"/>
</dbReference>
<dbReference type="GO" id="GO:0000731">
    <property type="term" value="P:DNA synthesis involved in DNA repair"/>
    <property type="evidence" value="ECO:0007669"/>
    <property type="project" value="TreeGrafter"/>
</dbReference>
<dbReference type="GO" id="GO:0006302">
    <property type="term" value="P:double-strand break repair"/>
    <property type="evidence" value="ECO:0007669"/>
    <property type="project" value="TreeGrafter"/>
</dbReference>
<dbReference type="KEGG" id="ltr:EVS81_08585"/>
<feature type="region of interest" description="Disordered" evidence="5">
    <location>
        <begin position="1001"/>
        <end position="1021"/>
    </location>
</feature>
<keyword evidence="2" id="KW-0234">DNA repair</keyword>
<evidence type="ECO:0000256" key="4">
    <source>
        <dbReference type="SAM" id="Coils"/>
    </source>
</evidence>
<dbReference type="OrthoDB" id="174137at2"/>
<reference evidence="6 7" key="1">
    <citation type="submission" date="2019-02" db="EMBL/GenBank/DDBJ databases">
        <authorList>
            <person name="Sun L."/>
            <person name="Pan D."/>
            <person name="Wu X."/>
        </authorList>
    </citation>
    <scope>NUCLEOTIDE SEQUENCE [LARGE SCALE GENOMIC DNA]</scope>
    <source>
        <strain evidence="6 7">JW-1</strain>
    </source>
</reference>
<evidence type="ECO:0000313" key="7">
    <source>
        <dbReference type="Proteomes" id="UP000289260"/>
    </source>
</evidence>
<keyword evidence="7" id="KW-1185">Reference proteome</keyword>
<dbReference type="Pfam" id="PF13558">
    <property type="entry name" value="SbcC_Walker_B"/>
    <property type="match status" value="1"/>
</dbReference>
<dbReference type="Pfam" id="PF13555">
    <property type="entry name" value="AAA_29"/>
    <property type="match status" value="1"/>
</dbReference>
<protein>
    <recommendedName>
        <fullName evidence="8">ATP-dependent exonuclease SbcCD, C subunit-like protein</fullName>
    </recommendedName>
</protein>
<evidence type="ECO:0000256" key="2">
    <source>
        <dbReference type="ARBA" id="ARBA00023204"/>
    </source>
</evidence>
<dbReference type="PANTHER" id="PTHR32182:SF0">
    <property type="entry name" value="DNA REPLICATION AND REPAIR PROTEIN RECF"/>
    <property type="match status" value="1"/>
</dbReference>
<keyword evidence="3" id="KW-0742">SOS response</keyword>
<evidence type="ECO:0008006" key="8">
    <source>
        <dbReference type="Google" id="ProtNLM"/>
    </source>
</evidence>
<dbReference type="EMBL" id="CP035806">
    <property type="protein sequence ID" value="QBE48883.1"/>
    <property type="molecule type" value="Genomic_DNA"/>
</dbReference>
<evidence type="ECO:0000256" key="3">
    <source>
        <dbReference type="ARBA" id="ARBA00023236"/>
    </source>
</evidence>
<dbReference type="RefSeq" id="WP_130110018.1">
    <property type="nucleotide sequence ID" value="NZ_CP035806.1"/>
</dbReference>
<evidence type="ECO:0000256" key="1">
    <source>
        <dbReference type="ARBA" id="ARBA00022763"/>
    </source>
</evidence>
<evidence type="ECO:0000256" key="5">
    <source>
        <dbReference type="SAM" id="MobiDB-lite"/>
    </source>
</evidence>
<accession>A0A4P6KF69</accession>
<proteinExistence type="predicted"/>